<evidence type="ECO:0000313" key="4">
    <source>
        <dbReference type="Proteomes" id="UP001206692"/>
    </source>
</evidence>
<dbReference type="PANTHER" id="PTHR43236">
    <property type="entry name" value="ANTITOXIN HIGA1"/>
    <property type="match status" value="1"/>
</dbReference>
<accession>A0ABT1SRQ2</accession>
<dbReference type="Pfam" id="PF06114">
    <property type="entry name" value="Peptidase_M78"/>
    <property type="match status" value="1"/>
</dbReference>
<keyword evidence="4" id="KW-1185">Reference proteome</keyword>
<dbReference type="Proteomes" id="UP001206692">
    <property type="component" value="Unassembled WGS sequence"/>
</dbReference>
<proteinExistence type="inferred from homology"/>
<dbReference type="PROSITE" id="PS50943">
    <property type="entry name" value="HTH_CROC1"/>
    <property type="match status" value="1"/>
</dbReference>
<dbReference type="SMART" id="SM00530">
    <property type="entry name" value="HTH_XRE"/>
    <property type="match status" value="1"/>
</dbReference>
<dbReference type="Gene3D" id="1.10.260.40">
    <property type="entry name" value="lambda repressor-like DNA-binding domains"/>
    <property type="match status" value="1"/>
</dbReference>
<reference evidence="3 4" key="1">
    <citation type="submission" date="2022-06" db="EMBL/GenBank/DDBJ databases">
        <title>Isolation of gut microbiota from human fecal samples.</title>
        <authorList>
            <person name="Pamer E.G."/>
            <person name="Barat B."/>
            <person name="Waligurski E."/>
            <person name="Medina S."/>
            <person name="Paddock L."/>
            <person name="Mostad J."/>
        </authorList>
    </citation>
    <scope>NUCLEOTIDE SEQUENCE [LARGE SCALE GENOMIC DNA]</scope>
    <source>
        <strain evidence="3 4">DFI.1.1</strain>
    </source>
</reference>
<protein>
    <submittedName>
        <fullName evidence="3">XRE family transcriptional regulator</fullName>
    </submittedName>
</protein>
<comment type="similarity">
    <text evidence="1">Belongs to the short-chain fatty acyl-CoA assimilation regulator (ScfR) family.</text>
</comment>
<sequence>MKMKQEKFNGVRLKEAMQLREKKMTELARETGISKQSLSLYANEANTPPAENVFKIAKALSFPYQFFMTEPSQVIRTGKTYFRSQASTTKRARVAASQKTKYVASLYEILLSKIDFPQLNLPDTRMYDFEENFQDVDSDEAVSKIERLAEYVRDYWGLGNGPIDNLQYLLESNGIVVTGFKNEDSSIDAYSQQINVNGEDVYVVVLAIGKKPLERLRFDMAHELGHLLMHRWSIEDTEGEVSKDEFNAREKQANIFASAFLLPRKSFGMAVSAYPTAIDYYRELKKKWKVSMQAMMYRSRQMGIITANQFQYMMRQISKKGWRLKEPGDVPGQLRDNLFQGAIDLLIDGGYMSKEAILDEFANEGIIFRIEDLERFMCLRKGTLVSEKKQFKFPILHVKNEFE</sequence>
<dbReference type="InterPro" id="IPR010982">
    <property type="entry name" value="Lambda_DNA-bd_dom_sf"/>
</dbReference>
<dbReference type="SUPFAM" id="SSF47413">
    <property type="entry name" value="lambda repressor-like DNA-binding domains"/>
    <property type="match status" value="1"/>
</dbReference>
<gene>
    <name evidence="3" type="ORF">NE675_05840</name>
</gene>
<dbReference type="Pfam" id="PF01381">
    <property type="entry name" value="HTH_3"/>
    <property type="match status" value="1"/>
</dbReference>
<organism evidence="3 4">
    <name type="scientific">Megasphaera massiliensis</name>
    <dbReference type="NCBI Taxonomy" id="1232428"/>
    <lineage>
        <taxon>Bacteria</taxon>
        <taxon>Bacillati</taxon>
        <taxon>Bacillota</taxon>
        <taxon>Negativicutes</taxon>
        <taxon>Veillonellales</taxon>
        <taxon>Veillonellaceae</taxon>
        <taxon>Megasphaera</taxon>
    </lineage>
</organism>
<comment type="caution">
    <text evidence="3">The sequence shown here is derived from an EMBL/GenBank/DDBJ whole genome shotgun (WGS) entry which is preliminary data.</text>
</comment>
<evidence type="ECO:0000256" key="1">
    <source>
        <dbReference type="ARBA" id="ARBA00007227"/>
    </source>
</evidence>
<feature type="domain" description="HTH cro/C1-type" evidence="2">
    <location>
        <begin position="13"/>
        <end position="67"/>
    </location>
</feature>
<dbReference type="EMBL" id="JANGEW010000009">
    <property type="protein sequence ID" value="MCQ5342552.1"/>
    <property type="molecule type" value="Genomic_DNA"/>
</dbReference>
<dbReference type="PANTHER" id="PTHR43236:SF1">
    <property type="entry name" value="BLL7220 PROTEIN"/>
    <property type="match status" value="1"/>
</dbReference>
<dbReference type="Gene3D" id="1.10.10.2910">
    <property type="match status" value="1"/>
</dbReference>
<dbReference type="InterPro" id="IPR010359">
    <property type="entry name" value="IrrE_HExxH"/>
</dbReference>
<dbReference type="RefSeq" id="WP_197408248.1">
    <property type="nucleotide sequence ID" value="NZ_JAJCNZ010000008.1"/>
</dbReference>
<evidence type="ECO:0000313" key="3">
    <source>
        <dbReference type="EMBL" id="MCQ5342552.1"/>
    </source>
</evidence>
<dbReference type="CDD" id="cd00093">
    <property type="entry name" value="HTH_XRE"/>
    <property type="match status" value="1"/>
</dbReference>
<dbReference type="InterPro" id="IPR052345">
    <property type="entry name" value="Rad_response_metalloprotease"/>
</dbReference>
<dbReference type="InterPro" id="IPR001387">
    <property type="entry name" value="Cro/C1-type_HTH"/>
</dbReference>
<name>A0ABT1SRQ2_9FIRM</name>
<evidence type="ECO:0000259" key="2">
    <source>
        <dbReference type="PROSITE" id="PS50943"/>
    </source>
</evidence>